<protein>
    <submittedName>
        <fullName evidence="1">Uncharacterized protein</fullName>
    </submittedName>
</protein>
<sequence>MREIEARIEYEARAIWTDDDPRTLFRGGGEPVSTR</sequence>
<reference evidence="1 2" key="1">
    <citation type="submission" date="2020-08" db="EMBL/GenBank/DDBJ databases">
        <title>Genomic Encyclopedia of Type Strains, Phase IV (KMG-IV): sequencing the most valuable type-strain genomes for metagenomic binning, comparative biology and taxonomic classification.</title>
        <authorList>
            <person name="Goeker M."/>
        </authorList>
    </citation>
    <scope>NUCLEOTIDE SEQUENCE [LARGE SCALE GENOMIC DNA]</scope>
    <source>
        <strain evidence="1 2">DSM 29007</strain>
    </source>
</reference>
<dbReference type="EMBL" id="JACHIA010000028">
    <property type="protein sequence ID" value="MBB6073697.1"/>
    <property type="molecule type" value="Genomic_DNA"/>
</dbReference>
<comment type="caution">
    <text evidence="1">The sequence shown here is derived from an EMBL/GenBank/DDBJ whole genome shotgun (WGS) entry which is preliminary data.</text>
</comment>
<organism evidence="1 2">
    <name type="scientific">Longimicrobium terrae</name>
    <dbReference type="NCBI Taxonomy" id="1639882"/>
    <lineage>
        <taxon>Bacteria</taxon>
        <taxon>Pseudomonadati</taxon>
        <taxon>Gemmatimonadota</taxon>
        <taxon>Longimicrobiia</taxon>
        <taxon>Longimicrobiales</taxon>
        <taxon>Longimicrobiaceae</taxon>
        <taxon>Longimicrobium</taxon>
    </lineage>
</organism>
<dbReference type="AlphaFoldDB" id="A0A841H6H8"/>
<proteinExistence type="predicted"/>
<keyword evidence="2" id="KW-1185">Reference proteome</keyword>
<dbReference type="Proteomes" id="UP000582837">
    <property type="component" value="Unassembled WGS sequence"/>
</dbReference>
<name>A0A841H6H8_9BACT</name>
<gene>
    <name evidence="1" type="ORF">HNQ61_005368</name>
</gene>
<accession>A0A841H6H8</accession>
<evidence type="ECO:0000313" key="1">
    <source>
        <dbReference type="EMBL" id="MBB6073697.1"/>
    </source>
</evidence>
<evidence type="ECO:0000313" key="2">
    <source>
        <dbReference type="Proteomes" id="UP000582837"/>
    </source>
</evidence>